<dbReference type="EMBL" id="BAAANO010000013">
    <property type="protein sequence ID" value="GAA2005985.1"/>
    <property type="molecule type" value="Genomic_DNA"/>
</dbReference>
<feature type="compositionally biased region" description="Acidic residues" evidence="1">
    <location>
        <begin position="43"/>
        <end position="52"/>
    </location>
</feature>
<name>A0ABN2TDL0_9MICO</name>
<evidence type="ECO:0000313" key="2">
    <source>
        <dbReference type="EMBL" id="GAA2005985.1"/>
    </source>
</evidence>
<accession>A0ABN2TDL0</accession>
<dbReference type="RefSeq" id="WP_344308398.1">
    <property type="nucleotide sequence ID" value="NZ_BAAANO010000013.1"/>
</dbReference>
<feature type="compositionally biased region" description="Basic and acidic residues" evidence="1">
    <location>
        <begin position="11"/>
        <end position="26"/>
    </location>
</feature>
<dbReference type="Proteomes" id="UP001500755">
    <property type="component" value="Unassembled WGS sequence"/>
</dbReference>
<feature type="compositionally biased region" description="Basic and acidic residues" evidence="1">
    <location>
        <begin position="253"/>
        <end position="275"/>
    </location>
</feature>
<sequence>MGLFDFLRKKDDRAADRPDADDRFLEDAEATEEDTRPVTAETGDAEDDEEWVSFDKSAPRDRAENGPWDADEDYPEANRIDLGALRVPVRDGMQVRLDVQDRTRRIMAVTLVHGGGSVQLQAFAAPASEGLWNDVRRQITEKVTTAGGKVDELYTDLGHEIVTKSPAKLPDGRVGMRLTRFAGIDGPRWFLRAVFNGKALAEESVLQDLQEIVRGTVVVRGSAAMPPRELLALTEPKAAGAQDAAGDTAAGTEPKKDDLDDLDPFERGPEITEVR</sequence>
<dbReference type="Pfam" id="PF12502">
    <property type="entry name" value="DUF3710"/>
    <property type="match status" value="1"/>
</dbReference>
<feature type="region of interest" description="Disordered" evidence="1">
    <location>
        <begin position="233"/>
        <end position="275"/>
    </location>
</feature>
<proteinExistence type="predicted"/>
<feature type="region of interest" description="Disordered" evidence="1">
    <location>
        <begin position="11"/>
        <end position="75"/>
    </location>
</feature>
<feature type="compositionally biased region" description="Low complexity" evidence="1">
    <location>
        <begin position="238"/>
        <end position="252"/>
    </location>
</feature>
<protein>
    <submittedName>
        <fullName evidence="2">DUF3710 domain-containing protein</fullName>
    </submittedName>
</protein>
<organism evidence="2 3">
    <name type="scientific">Brevibacterium samyangense</name>
    <dbReference type="NCBI Taxonomy" id="366888"/>
    <lineage>
        <taxon>Bacteria</taxon>
        <taxon>Bacillati</taxon>
        <taxon>Actinomycetota</taxon>
        <taxon>Actinomycetes</taxon>
        <taxon>Micrococcales</taxon>
        <taxon>Brevibacteriaceae</taxon>
        <taxon>Brevibacterium</taxon>
    </lineage>
</organism>
<evidence type="ECO:0000256" key="1">
    <source>
        <dbReference type="SAM" id="MobiDB-lite"/>
    </source>
</evidence>
<reference evidence="2 3" key="1">
    <citation type="journal article" date="2019" name="Int. J. Syst. Evol. Microbiol.">
        <title>The Global Catalogue of Microorganisms (GCM) 10K type strain sequencing project: providing services to taxonomists for standard genome sequencing and annotation.</title>
        <authorList>
            <consortium name="The Broad Institute Genomics Platform"/>
            <consortium name="The Broad Institute Genome Sequencing Center for Infectious Disease"/>
            <person name="Wu L."/>
            <person name="Ma J."/>
        </authorList>
    </citation>
    <scope>NUCLEOTIDE SEQUENCE [LARGE SCALE GENOMIC DNA]</scope>
    <source>
        <strain evidence="2 3">JCM 14546</strain>
    </source>
</reference>
<gene>
    <name evidence="2" type="ORF">GCM10009755_14850</name>
</gene>
<evidence type="ECO:0000313" key="3">
    <source>
        <dbReference type="Proteomes" id="UP001500755"/>
    </source>
</evidence>
<comment type="caution">
    <text evidence="2">The sequence shown here is derived from an EMBL/GenBank/DDBJ whole genome shotgun (WGS) entry which is preliminary data.</text>
</comment>
<dbReference type="InterPro" id="IPR022183">
    <property type="entry name" value="DUF3710"/>
</dbReference>
<keyword evidence="3" id="KW-1185">Reference proteome</keyword>